<dbReference type="Proteomes" id="UP000030760">
    <property type="component" value="Unassembled WGS sequence"/>
</dbReference>
<proteinExistence type="predicted"/>
<gene>
    <name evidence="2" type="ORF">SBD_4230</name>
</gene>
<evidence type="ECO:0000256" key="1">
    <source>
        <dbReference type="SAM" id="MobiDB-lite"/>
    </source>
</evidence>
<dbReference type="EMBL" id="KB405078">
    <property type="protein sequence ID" value="EMF54560.1"/>
    <property type="molecule type" value="Genomic_DNA"/>
</dbReference>
<evidence type="ECO:0000313" key="3">
    <source>
        <dbReference type="Proteomes" id="UP000030760"/>
    </source>
</evidence>
<name>M3FNL9_9ACTN</name>
<evidence type="ECO:0000313" key="2">
    <source>
        <dbReference type="EMBL" id="EMF54560.1"/>
    </source>
</evidence>
<organism evidence="2 3">
    <name type="scientific">Streptomyces bottropensis ATCC 25435</name>
    <dbReference type="NCBI Taxonomy" id="1054862"/>
    <lineage>
        <taxon>Bacteria</taxon>
        <taxon>Bacillati</taxon>
        <taxon>Actinomycetota</taxon>
        <taxon>Actinomycetes</taxon>
        <taxon>Kitasatosporales</taxon>
        <taxon>Streptomycetaceae</taxon>
        <taxon>Streptomyces</taxon>
    </lineage>
</organism>
<dbReference type="AlphaFoldDB" id="M3FNL9"/>
<sequence>MVRCVFGCGSVVVARAVPRAPESPGPRGPERSRALRPWKATAPRA</sequence>
<feature type="region of interest" description="Disordered" evidence="1">
    <location>
        <begin position="19"/>
        <end position="45"/>
    </location>
</feature>
<reference evidence="3" key="1">
    <citation type="journal article" date="2013" name="Genome Announc.">
        <title>Draft Genome Sequence of Streptomyces bottropensis ATCC 25435, a Bottromycin-Producing Actinomycete.</title>
        <authorList>
            <person name="Zhang H."/>
            <person name="Zhou W."/>
            <person name="Zhuang Y."/>
            <person name="Liang X."/>
            <person name="Liu T."/>
        </authorList>
    </citation>
    <scope>NUCLEOTIDE SEQUENCE [LARGE SCALE GENOMIC DNA]</scope>
    <source>
        <strain evidence="3">ATCC 25435</strain>
    </source>
</reference>
<accession>M3FNL9</accession>
<protein>
    <submittedName>
        <fullName evidence="2">Uncharacterized protein</fullName>
    </submittedName>
</protein>